<feature type="transmembrane region" description="Helical" evidence="14">
    <location>
        <begin position="379"/>
        <end position="396"/>
    </location>
</feature>
<feature type="transmembrane region" description="Helical" evidence="14">
    <location>
        <begin position="408"/>
        <end position="426"/>
    </location>
</feature>
<protein>
    <submittedName>
        <fullName evidence="15">Cation acetate symporter</fullName>
    </submittedName>
</protein>
<reference evidence="15 16" key="1">
    <citation type="submission" date="2019-08" db="EMBL/GenBank/DDBJ databases">
        <title>Complete genome sequence of Candidatus Uab amorphum.</title>
        <authorList>
            <person name="Shiratori T."/>
            <person name="Suzuki S."/>
            <person name="Kakizawa Y."/>
            <person name="Ishida K."/>
        </authorList>
    </citation>
    <scope>NUCLEOTIDE SEQUENCE [LARGE SCALE GENOMIC DNA]</scope>
    <source>
        <strain evidence="15 16">SRT547</strain>
    </source>
</reference>
<dbReference type="Pfam" id="PF00474">
    <property type="entry name" value="SSF"/>
    <property type="match status" value="1"/>
</dbReference>
<feature type="transmembrane region" description="Helical" evidence="14">
    <location>
        <begin position="77"/>
        <end position="96"/>
    </location>
</feature>
<keyword evidence="8" id="KW-0915">Sodium</keyword>
<feature type="transmembrane region" description="Helical" evidence="14">
    <location>
        <begin position="125"/>
        <end position="155"/>
    </location>
</feature>
<dbReference type="InterPro" id="IPR050277">
    <property type="entry name" value="Sodium:Solute_Symporter"/>
</dbReference>
<comment type="subcellular location">
    <subcellularLocation>
        <location evidence="1">Cell membrane</location>
        <topology evidence="1">Multi-pass membrane protein</topology>
    </subcellularLocation>
</comment>
<evidence type="ECO:0000256" key="3">
    <source>
        <dbReference type="ARBA" id="ARBA00022448"/>
    </source>
</evidence>
<dbReference type="InterPro" id="IPR001734">
    <property type="entry name" value="Na/solute_symporter"/>
</dbReference>
<evidence type="ECO:0000256" key="4">
    <source>
        <dbReference type="ARBA" id="ARBA00022475"/>
    </source>
</evidence>
<dbReference type="AlphaFoldDB" id="A0A5S9IUC7"/>
<proteinExistence type="inferred from homology"/>
<evidence type="ECO:0000256" key="8">
    <source>
        <dbReference type="ARBA" id="ARBA00023053"/>
    </source>
</evidence>
<dbReference type="PANTHER" id="PTHR48086:SF3">
    <property type="entry name" value="SODIUM_PROLINE SYMPORTER"/>
    <property type="match status" value="1"/>
</dbReference>
<feature type="transmembrane region" description="Helical" evidence="14">
    <location>
        <begin position="6"/>
        <end position="26"/>
    </location>
</feature>
<keyword evidence="3" id="KW-0813">Transport</keyword>
<feature type="transmembrane region" description="Helical" evidence="14">
    <location>
        <begin position="161"/>
        <end position="183"/>
    </location>
</feature>
<keyword evidence="7 14" id="KW-1133">Transmembrane helix</keyword>
<evidence type="ECO:0000256" key="2">
    <source>
        <dbReference type="ARBA" id="ARBA00006434"/>
    </source>
</evidence>
<dbReference type="RefSeq" id="WP_229759331.1">
    <property type="nucleotide sequence ID" value="NZ_AP019860.1"/>
</dbReference>
<feature type="transmembrane region" description="Helical" evidence="14">
    <location>
        <begin position="190"/>
        <end position="208"/>
    </location>
</feature>
<evidence type="ECO:0000256" key="10">
    <source>
        <dbReference type="ARBA" id="ARBA00023136"/>
    </source>
</evidence>
<evidence type="ECO:0000256" key="14">
    <source>
        <dbReference type="SAM" id="Phobius"/>
    </source>
</evidence>
<sequence>MDMIPVIFKYFFMLLYVGSTFYLSYIGMKKTKDLKGFAIGNKDMSPLLVGVTMAASISSTATFVINPGFVYNHGLSAYLHYGVAATLGIIAALVTLSKGFRKLGAESGSLTIPDWIRHRYGSKMLALFFAILNLFSIAFIVLILIGCASITAQLFGISKTLALTLGLVFTFSYVLMGGTYAHAYTNSLQGILMIVVACILFVSGWEYWQSGFVNELKSVGENFASMYNPEPFNDKTPLYYSFFSVFASGFIITFALMFQPHILTKVLYIKEEKDVNKFLITTLVVGFTFSLVLFVGFYARFAGLEISNQDDTVGIYITQIYSQSLGGKCLLAFVAVTLLAAGMSTLDGILVSLSAMVVNDIYMPFTNSQDGMSKFGLALSRYVLIGIGLVAFILALNPPPLVGIFAQQGVYALAAASFAPIVIGVLSKRKIHYSIMFTAAFLAVGIHFYLNLFAGVTNPSVSSSIAMLISMGVTLVLLAATHKKSEA</sequence>
<accession>A0A5S9IUC7</accession>
<evidence type="ECO:0000313" key="16">
    <source>
        <dbReference type="Proteomes" id="UP000326354"/>
    </source>
</evidence>
<feature type="transmembrane region" description="Helical" evidence="14">
    <location>
        <begin position="460"/>
        <end position="480"/>
    </location>
</feature>
<dbReference type="GO" id="GO:0005886">
    <property type="term" value="C:plasma membrane"/>
    <property type="evidence" value="ECO:0007669"/>
    <property type="project" value="UniProtKB-SubCell"/>
</dbReference>
<feature type="transmembrane region" description="Helical" evidence="14">
    <location>
        <begin position="330"/>
        <end position="358"/>
    </location>
</feature>
<dbReference type="EMBL" id="AP019860">
    <property type="protein sequence ID" value="BBM87730.1"/>
    <property type="molecule type" value="Genomic_DNA"/>
</dbReference>
<feature type="transmembrane region" description="Helical" evidence="14">
    <location>
        <begin position="278"/>
        <end position="299"/>
    </location>
</feature>
<keyword evidence="5 14" id="KW-0812">Transmembrane</keyword>
<dbReference type="Gene3D" id="1.20.1730.10">
    <property type="entry name" value="Sodium/glucose cotransporter"/>
    <property type="match status" value="1"/>
</dbReference>
<keyword evidence="11" id="KW-0739">Sodium transport</keyword>
<comment type="catalytic activity">
    <reaction evidence="12">
        <text>L-proline(in) + Na(+)(in) = L-proline(out) + Na(+)(out)</text>
        <dbReference type="Rhea" id="RHEA:28967"/>
        <dbReference type="ChEBI" id="CHEBI:29101"/>
        <dbReference type="ChEBI" id="CHEBI:60039"/>
    </reaction>
</comment>
<evidence type="ECO:0000256" key="9">
    <source>
        <dbReference type="ARBA" id="ARBA00023065"/>
    </source>
</evidence>
<evidence type="ECO:0000256" key="6">
    <source>
        <dbReference type="ARBA" id="ARBA00022847"/>
    </source>
</evidence>
<evidence type="ECO:0000256" key="13">
    <source>
        <dbReference type="RuleBase" id="RU362091"/>
    </source>
</evidence>
<evidence type="ECO:0000256" key="7">
    <source>
        <dbReference type="ARBA" id="ARBA00022989"/>
    </source>
</evidence>
<dbReference type="GO" id="GO:0006814">
    <property type="term" value="P:sodium ion transport"/>
    <property type="evidence" value="ECO:0007669"/>
    <property type="project" value="UniProtKB-KW"/>
</dbReference>
<evidence type="ECO:0000256" key="11">
    <source>
        <dbReference type="ARBA" id="ARBA00023201"/>
    </source>
</evidence>
<organism evidence="15 16">
    <name type="scientific">Uabimicrobium amorphum</name>
    <dbReference type="NCBI Taxonomy" id="2596890"/>
    <lineage>
        <taxon>Bacteria</taxon>
        <taxon>Pseudomonadati</taxon>
        <taxon>Planctomycetota</taxon>
        <taxon>Candidatus Uabimicrobiia</taxon>
        <taxon>Candidatus Uabimicrobiales</taxon>
        <taxon>Candidatus Uabimicrobiaceae</taxon>
        <taxon>Candidatus Uabimicrobium</taxon>
    </lineage>
</organism>
<keyword evidence="6" id="KW-0769">Symport</keyword>
<keyword evidence="10 14" id="KW-0472">Membrane</keyword>
<dbReference type="KEGG" id="uam:UABAM_06145"/>
<dbReference type="GO" id="GO:0015293">
    <property type="term" value="F:symporter activity"/>
    <property type="evidence" value="ECO:0007669"/>
    <property type="project" value="UniProtKB-KW"/>
</dbReference>
<evidence type="ECO:0000313" key="15">
    <source>
        <dbReference type="EMBL" id="BBM87730.1"/>
    </source>
</evidence>
<keyword evidence="4" id="KW-1003">Cell membrane</keyword>
<dbReference type="CDD" id="cd10322">
    <property type="entry name" value="SLC5sbd"/>
    <property type="match status" value="1"/>
</dbReference>
<evidence type="ECO:0000256" key="5">
    <source>
        <dbReference type="ARBA" id="ARBA00022692"/>
    </source>
</evidence>
<dbReference type="Proteomes" id="UP000326354">
    <property type="component" value="Chromosome"/>
</dbReference>
<dbReference type="PROSITE" id="PS50283">
    <property type="entry name" value="NA_SOLUT_SYMP_3"/>
    <property type="match status" value="1"/>
</dbReference>
<gene>
    <name evidence="15" type="ORF">UABAM_06145</name>
</gene>
<comment type="similarity">
    <text evidence="2 13">Belongs to the sodium:solute symporter (SSF) (TC 2.A.21) family.</text>
</comment>
<evidence type="ECO:0000256" key="12">
    <source>
        <dbReference type="ARBA" id="ARBA00033708"/>
    </source>
</evidence>
<feature type="transmembrane region" description="Helical" evidence="14">
    <location>
        <begin position="47"/>
        <end position="65"/>
    </location>
</feature>
<dbReference type="PANTHER" id="PTHR48086">
    <property type="entry name" value="SODIUM/PROLINE SYMPORTER-RELATED"/>
    <property type="match status" value="1"/>
</dbReference>
<evidence type="ECO:0000256" key="1">
    <source>
        <dbReference type="ARBA" id="ARBA00004651"/>
    </source>
</evidence>
<name>A0A5S9IUC7_UABAM</name>
<feature type="transmembrane region" description="Helical" evidence="14">
    <location>
        <begin position="238"/>
        <end position="258"/>
    </location>
</feature>
<keyword evidence="16" id="KW-1185">Reference proteome</keyword>
<keyword evidence="9" id="KW-0406">Ion transport</keyword>
<dbReference type="InterPro" id="IPR038377">
    <property type="entry name" value="Na/Glc_symporter_sf"/>
</dbReference>
<feature type="transmembrane region" description="Helical" evidence="14">
    <location>
        <begin position="433"/>
        <end position="454"/>
    </location>
</feature>